<dbReference type="EMBL" id="JBBKAJ010000022">
    <property type="protein sequence ID" value="MEJ8632893.1"/>
    <property type="molecule type" value="Genomic_DNA"/>
</dbReference>
<proteinExistence type="predicted"/>
<comment type="caution">
    <text evidence="1">The sequence shown here is derived from an EMBL/GenBank/DDBJ whole genome shotgun (WGS) entry which is preliminary data.</text>
</comment>
<protein>
    <submittedName>
        <fullName evidence="1">Uncharacterized protein</fullName>
    </submittedName>
</protein>
<dbReference type="Proteomes" id="UP001377168">
    <property type="component" value="Unassembled WGS sequence"/>
</dbReference>
<reference evidence="1" key="1">
    <citation type="submission" date="2024-03" db="EMBL/GenBank/DDBJ databases">
        <title>Novel Streptomyces species of biotechnological and ecological value are a feature of Machair soil.</title>
        <authorList>
            <person name="Prole J.R."/>
            <person name="Goodfellow M."/>
            <person name="Allenby N."/>
            <person name="Ward A.C."/>
        </authorList>
    </citation>
    <scope>NUCLEOTIDE SEQUENCE</scope>
    <source>
        <strain evidence="1">MS2.AVA.5</strain>
    </source>
</reference>
<organism evidence="1 2">
    <name type="scientific">Streptomyces achmelvichensis</name>
    <dbReference type="NCBI Taxonomy" id="3134111"/>
    <lineage>
        <taxon>Bacteria</taxon>
        <taxon>Bacillati</taxon>
        <taxon>Actinomycetota</taxon>
        <taxon>Actinomycetes</taxon>
        <taxon>Kitasatosporales</taxon>
        <taxon>Streptomycetaceae</taxon>
        <taxon>Streptomyces</taxon>
    </lineage>
</organism>
<keyword evidence="2" id="KW-1185">Reference proteome</keyword>
<gene>
    <name evidence="1" type="ORF">WKI67_05750</name>
</gene>
<accession>A0ACC6PNI2</accession>
<name>A0ACC6PNI2_9ACTN</name>
<evidence type="ECO:0000313" key="2">
    <source>
        <dbReference type="Proteomes" id="UP001377168"/>
    </source>
</evidence>
<sequence>MPEATTQQRTARLLALARAEALRMSGTGPTDRDAGAVTAAALRTHAALCARLGHSVPVTALSARHGTRGLATFLAVYAAAGQQAATPERPGQQAATPDRHTAPDGTIRVDGGPVASAHLPAPR</sequence>
<evidence type="ECO:0000313" key="1">
    <source>
        <dbReference type="EMBL" id="MEJ8632893.1"/>
    </source>
</evidence>